<dbReference type="GO" id="GO:0043596">
    <property type="term" value="C:nuclear replication fork"/>
    <property type="evidence" value="ECO:0007669"/>
    <property type="project" value="TreeGrafter"/>
</dbReference>
<sequence length="1181" mass="133732">MEFESEGITPPSSPIFGYSRLNDEDSVIDSGIVFCFNCKGQPRPNDFSFSPEGCILRREAITAQEILNGNTSSSTHGLDKPRLVRFFGYNFDLLDKEQLKTLIAICRKNVTSLEVLSESSHSYIPGPSGGLPFGNGIDAVAADDPDELQNQDPWALRQNICYFFNMIVRQLNYYKRVWKTRDFEDLFVGLKKSLGSVTDWSNVLRNHCGFRSGNECTSSAYHFFHLQLELRWSLFLIFGSSPSIIQWLLDDLINLSMYKYKDDSNERSLEEKQPFNCICVKELWTMVKLVIDDLKTSQHVEHYFWEFYAQSMERISAISRSDICFPIWLTSNLAQISDYTVAGVYCPGRGKEESKNGNNGYKHLHSIFKEWGNRGGKSVEVLKLSFNFLQHWGEDYETLLLIWNQWVPRLDKGNNVTHFESYSSVESWLKLILKLLKNNPGTMECSQNTSPSSHSSISTTDPFLEFVLLVAGHAKLFSEKDLKKFKVNICMKLTRSNSTDYGELGIIRVCTLFMVLMTVSKGEALATCDRLLDILSYGKRTNTTGRQKTILRAYSTMIVLLLRNECVITDAKVTTSIMKTFNEYLSQSSSSDAANKEFAMIYIELLDSLPKYSPRFGNTSLGRDTLISPNLLMWLSNCGPNHVLRTVRVLSQLTGWIITVLLSRSNEFDVSPASSEHKDLFCKIREKCLPFMKSCVLLNANRIPSTDMEPLAVLAGDITILTRHFSNSSKVHDEISYQFELFGMNERTCPIFSECYAMRLFQNKNFIANNFSDLRLSQLWVRLIALDCHIPDQLTEQIFGSSFCSTSSQSLLSEFCKREGARGKDIQTIFSPLAVLLHGVMSETLFKEAQGSAKVESENLISSVITCSSVVLSRMKFDNIYLRGDATSIGHKLLNSLILPSWPGTPPWEKFSSSIMKALETNLFDIFSAVVSFPGTTNDPYLCRKLQDIVVLSFFGFVRSANDVDKDQHPMFKTLNLCEDRNITVVQNQILPNVVAGEQVVKDIKLSQQFIRAVGLLRSKGFATPAIRVLSGLLRAYLSHPPDKINNNLLNHNIVYCCQFGLTPLYKTMIVDSFKTVLVKERRFAFNHRRVFQLCSAIAKGERPQARTFLKSEIIPMLEELVVMTEQLRGNGIDNSLRAPLQALKNEVSDVVDVEPPPFGFSFFGLPAKKRLFFLSDPAAD</sequence>
<feature type="domain" description="MMS22-like C-terminal" evidence="12">
    <location>
        <begin position="879"/>
        <end position="1146"/>
    </location>
</feature>
<dbReference type="Pfam" id="PF14911">
    <property type="entry name" value="MMS22L_C"/>
    <property type="match status" value="1"/>
</dbReference>
<organism evidence="13 14">
    <name type="scientific">Orchesella cincta</name>
    <name type="common">Springtail</name>
    <name type="synonym">Podura cincta</name>
    <dbReference type="NCBI Taxonomy" id="48709"/>
    <lineage>
        <taxon>Eukaryota</taxon>
        <taxon>Metazoa</taxon>
        <taxon>Ecdysozoa</taxon>
        <taxon>Arthropoda</taxon>
        <taxon>Hexapoda</taxon>
        <taxon>Collembola</taxon>
        <taxon>Entomobryomorpha</taxon>
        <taxon>Entomobryoidea</taxon>
        <taxon>Orchesellidae</taxon>
        <taxon>Orchesellinae</taxon>
        <taxon>Orchesella</taxon>
    </lineage>
</organism>
<evidence type="ECO:0000259" key="11">
    <source>
        <dbReference type="Pfam" id="PF14910"/>
    </source>
</evidence>
<dbReference type="PANTHER" id="PTHR28547">
    <property type="entry name" value="PROTEIN MMS22-LIKE"/>
    <property type="match status" value="1"/>
</dbReference>
<comment type="subcellular location">
    <subcellularLocation>
        <location evidence="2">Chromosome</location>
    </subcellularLocation>
    <subcellularLocation>
        <location evidence="1">Nucleus</location>
    </subcellularLocation>
</comment>
<evidence type="ECO:0000256" key="4">
    <source>
        <dbReference type="ARBA" id="ARBA00021061"/>
    </source>
</evidence>
<proteinExistence type="inferred from homology"/>
<keyword evidence="7" id="KW-0156">Chromatin regulator</keyword>
<reference evidence="13 14" key="1">
    <citation type="journal article" date="2016" name="Genome Biol. Evol.">
        <title>Gene Family Evolution Reflects Adaptation to Soil Environmental Stressors in the Genome of the Collembolan Orchesella cincta.</title>
        <authorList>
            <person name="Faddeeva-Vakhrusheva A."/>
            <person name="Derks M.F."/>
            <person name="Anvar S.Y."/>
            <person name="Agamennone V."/>
            <person name="Suring W."/>
            <person name="Smit S."/>
            <person name="van Straalen N.M."/>
            <person name="Roelofs D."/>
        </authorList>
    </citation>
    <scope>NUCLEOTIDE SEQUENCE [LARGE SCALE GENOMIC DNA]</scope>
    <source>
        <tissue evidence="13">Mixed pool</tissue>
    </source>
</reference>
<evidence type="ECO:0000256" key="2">
    <source>
        <dbReference type="ARBA" id="ARBA00004286"/>
    </source>
</evidence>
<keyword evidence="14" id="KW-1185">Reference proteome</keyword>
<gene>
    <name evidence="13" type="ORF">Ocin01_03215</name>
</gene>
<evidence type="ECO:0000256" key="10">
    <source>
        <dbReference type="ARBA" id="ARBA00033326"/>
    </source>
</evidence>
<dbReference type="InterPro" id="IPR029425">
    <property type="entry name" value="MMS22L_N"/>
</dbReference>
<evidence type="ECO:0000256" key="7">
    <source>
        <dbReference type="ARBA" id="ARBA00022853"/>
    </source>
</evidence>
<keyword evidence="9" id="KW-0539">Nucleus</keyword>
<dbReference type="EMBL" id="LJIJ01000072">
    <property type="protein sequence ID" value="ODN03480.1"/>
    <property type="molecule type" value="Genomic_DNA"/>
</dbReference>
<dbReference type="Proteomes" id="UP000094527">
    <property type="component" value="Unassembled WGS sequence"/>
</dbReference>
<protein>
    <recommendedName>
        <fullName evidence="4">Protein MMS22-like</fullName>
    </recommendedName>
    <alternativeName>
        <fullName evidence="10">Methyl methanesulfonate-sensitivity protein 22-like</fullName>
    </alternativeName>
</protein>
<accession>A0A1D2NDY8</accession>
<evidence type="ECO:0000259" key="12">
    <source>
        <dbReference type="Pfam" id="PF14911"/>
    </source>
</evidence>
<evidence type="ECO:0000313" key="13">
    <source>
        <dbReference type="EMBL" id="ODN03480.1"/>
    </source>
</evidence>
<evidence type="ECO:0000256" key="8">
    <source>
        <dbReference type="ARBA" id="ARBA00023204"/>
    </source>
</evidence>
<comment type="similarity">
    <text evidence="3">Belongs to the MMS22 family. MMS22L subfamily.</text>
</comment>
<dbReference type="OMA" id="CVKELWT"/>
<keyword evidence="5" id="KW-0158">Chromosome</keyword>
<keyword evidence="6" id="KW-0227">DNA damage</keyword>
<evidence type="ECO:0000256" key="1">
    <source>
        <dbReference type="ARBA" id="ARBA00004123"/>
    </source>
</evidence>
<dbReference type="GO" id="GO:0000724">
    <property type="term" value="P:double-strand break repair via homologous recombination"/>
    <property type="evidence" value="ECO:0007669"/>
    <property type="project" value="InterPro"/>
</dbReference>
<evidence type="ECO:0000256" key="6">
    <source>
        <dbReference type="ARBA" id="ARBA00022763"/>
    </source>
</evidence>
<name>A0A1D2NDY8_ORCCI</name>
<dbReference type="Pfam" id="PF14910">
    <property type="entry name" value="MMS22L_N"/>
    <property type="match status" value="1"/>
</dbReference>
<feature type="non-terminal residue" evidence="13">
    <location>
        <position position="1181"/>
    </location>
</feature>
<dbReference type="OrthoDB" id="8193282at2759"/>
<evidence type="ECO:0000256" key="3">
    <source>
        <dbReference type="ARBA" id="ARBA00006585"/>
    </source>
</evidence>
<dbReference type="STRING" id="48709.A0A1D2NDY8"/>
<dbReference type="GO" id="GO:0031297">
    <property type="term" value="P:replication fork processing"/>
    <property type="evidence" value="ECO:0007669"/>
    <property type="project" value="InterPro"/>
</dbReference>
<feature type="domain" description="Protein MMS22-like N-terminal" evidence="11">
    <location>
        <begin position="246"/>
        <end position="584"/>
    </location>
</feature>
<dbReference type="InterPro" id="IPR042320">
    <property type="entry name" value="MMS22-like"/>
</dbReference>
<keyword evidence="8" id="KW-0234">DNA repair</keyword>
<dbReference type="AlphaFoldDB" id="A0A1D2NDY8"/>
<comment type="caution">
    <text evidence="13">The sequence shown here is derived from an EMBL/GenBank/DDBJ whole genome shotgun (WGS) entry which is preliminary data.</text>
</comment>
<evidence type="ECO:0000313" key="14">
    <source>
        <dbReference type="Proteomes" id="UP000094527"/>
    </source>
</evidence>
<evidence type="ECO:0000256" key="9">
    <source>
        <dbReference type="ARBA" id="ARBA00023242"/>
    </source>
</evidence>
<dbReference type="InterPro" id="IPR029424">
    <property type="entry name" value="MMS22L_C"/>
</dbReference>
<evidence type="ECO:0000256" key="5">
    <source>
        <dbReference type="ARBA" id="ARBA00022454"/>
    </source>
</evidence>
<dbReference type="PANTHER" id="PTHR28547:SF1">
    <property type="entry name" value="PROTEIN MMS22-LIKE"/>
    <property type="match status" value="1"/>
</dbReference>
<dbReference type="GO" id="GO:0006325">
    <property type="term" value="P:chromatin organization"/>
    <property type="evidence" value="ECO:0007669"/>
    <property type="project" value="UniProtKB-KW"/>
</dbReference>